<keyword evidence="7" id="KW-1133">Transmembrane helix</keyword>
<dbReference type="InterPro" id="IPR000223">
    <property type="entry name" value="Pept_S26A_signal_pept_1"/>
</dbReference>
<dbReference type="InterPro" id="IPR019758">
    <property type="entry name" value="Pept_S26A_signal_pept_1_CS"/>
</dbReference>
<dbReference type="RefSeq" id="WP_189351098.1">
    <property type="nucleotide sequence ID" value="NZ_BMXK01000012.1"/>
</dbReference>
<dbReference type="Gene3D" id="2.10.109.10">
    <property type="entry name" value="Umud Fragment, subunit A"/>
    <property type="match status" value="1"/>
</dbReference>
<keyword evidence="7" id="KW-0472">Membrane</keyword>
<dbReference type="PANTHER" id="PTHR43390">
    <property type="entry name" value="SIGNAL PEPTIDASE I"/>
    <property type="match status" value="1"/>
</dbReference>
<keyword evidence="10" id="KW-1185">Reference proteome</keyword>
<reference evidence="10" key="1">
    <citation type="journal article" date="2019" name="Int. J. Syst. Evol. Microbiol.">
        <title>The Global Catalogue of Microorganisms (GCM) 10K type strain sequencing project: providing services to taxonomists for standard genome sequencing and annotation.</title>
        <authorList>
            <consortium name="The Broad Institute Genomics Platform"/>
            <consortium name="The Broad Institute Genome Sequencing Center for Infectious Disease"/>
            <person name="Wu L."/>
            <person name="Ma J."/>
        </authorList>
    </citation>
    <scope>NUCLEOTIDE SEQUENCE [LARGE SCALE GENOMIC DNA]</scope>
    <source>
        <strain evidence="10">KCTC 19466</strain>
    </source>
</reference>
<evidence type="ECO:0000256" key="1">
    <source>
        <dbReference type="ARBA" id="ARBA00000677"/>
    </source>
</evidence>
<evidence type="ECO:0000313" key="9">
    <source>
        <dbReference type="EMBL" id="GHD11890.1"/>
    </source>
</evidence>
<sequence length="236" mass="25691">MTKHEHTSSGGRSRHGSGKWAWVREVLLIVAAALVISFVVKTFFFRAFYIPSGSMEPTLEINDRIFVNLMVPGPFELERGDVVVFRDELGWLGEAAEPETNVAQDVLMFVGLVPDPSSQHLVKRVVGLPGDTVECCGPEGRVEVNGQALDEPYVAPGAAPSDVPFEVTIPEDKIWVMGDHRNASADSRFHNERGAGFIDLGDVEGKASVIAWPVSRLGVIDSHHEVFDDAGSRAAE</sequence>
<evidence type="ECO:0000256" key="4">
    <source>
        <dbReference type="ARBA" id="ARBA00013208"/>
    </source>
</evidence>
<evidence type="ECO:0000256" key="3">
    <source>
        <dbReference type="ARBA" id="ARBA00009370"/>
    </source>
</evidence>
<proteinExistence type="inferred from homology"/>
<protein>
    <recommendedName>
        <fullName evidence="4 7">Signal peptidase I</fullName>
        <ecNumber evidence="4 7">3.4.21.89</ecNumber>
    </recommendedName>
</protein>
<keyword evidence="7" id="KW-0812">Transmembrane</keyword>
<comment type="subcellular location">
    <subcellularLocation>
        <location evidence="2">Cell membrane</location>
        <topology evidence="2">Single-pass type II membrane protein</topology>
    </subcellularLocation>
    <subcellularLocation>
        <location evidence="7">Membrane</location>
        <topology evidence="7">Single-pass type II membrane protein</topology>
    </subcellularLocation>
</comment>
<dbReference type="SUPFAM" id="SSF51306">
    <property type="entry name" value="LexA/Signal peptidase"/>
    <property type="match status" value="1"/>
</dbReference>
<dbReference type="Pfam" id="PF10502">
    <property type="entry name" value="Peptidase_S26"/>
    <property type="match status" value="1"/>
</dbReference>
<dbReference type="PROSITE" id="PS00501">
    <property type="entry name" value="SPASE_I_1"/>
    <property type="match status" value="1"/>
</dbReference>
<dbReference type="EMBL" id="BMXK01000012">
    <property type="protein sequence ID" value="GHD11890.1"/>
    <property type="molecule type" value="Genomic_DNA"/>
</dbReference>
<dbReference type="CDD" id="cd06530">
    <property type="entry name" value="S26_SPase_I"/>
    <property type="match status" value="1"/>
</dbReference>
<evidence type="ECO:0000256" key="2">
    <source>
        <dbReference type="ARBA" id="ARBA00004401"/>
    </source>
</evidence>
<comment type="caution">
    <text evidence="9">The sequence shown here is derived from an EMBL/GenBank/DDBJ whole genome shotgun (WGS) entry which is preliminary data.</text>
</comment>
<dbReference type="InterPro" id="IPR019756">
    <property type="entry name" value="Pept_S26A_signal_pept_1_Ser-AS"/>
</dbReference>
<evidence type="ECO:0000256" key="7">
    <source>
        <dbReference type="RuleBase" id="RU362042"/>
    </source>
</evidence>
<dbReference type="PANTHER" id="PTHR43390:SF1">
    <property type="entry name" value="CHLOROPLAST PROCESSING PEPTIDASE"/>
    <property type="match status" value="1"/>
</dbReference>
<evidence type="ECO:0000259" key="8">
    <source>
        <dbReference type="Pfam" id="PF10502"/>
    </source>
</evidence>
<dbReference type="Proteomes" id="UP000642819">
    <property type="component" value="Unassembled WGS sequence"/>
</dbReference>
<dbReference type="EC" id="3.4.21.89" evidence="4 7"/>
<dbReference type="InterPro" id="IPR036286">
    <property type="entry name" value="LexA/Signal_pep-like_sf"/>
</dbReference>
<evidence type="ECO:0000256" key="5">
    <source>
        <dbReference type="ARBA" id="ARBA00022670"/>
    </source>
</evidence>
<accession>A0ABQ3GKL1</accession>
<dbReference type="PRINTS" id="PR00727">
    <property type="entry name" value="LEADERPTASE"/>
</dbReference>
<comment type="catalytic activity">
    <reaction evidence="1 7">
        <text>Cleavage of hydrophobic, N-terminal signal or leader sequences from secreted and periplasmic proteins.</text>
        <dbReference type="EC" id="3.4.21.89"/>
    </reaction>
</comment>
<dbReference type="PROSITE" id="PS00761">
    <property type="entry name" value="SPASE_I_3"/>
    <property type="match status" value="1"/>
</dbReference>
<comment type="similarity">
    <text evidence="3 7">Belongs to the peptidase S26 family.</text>
</comment>
<feature type="domain" description="Peptidase S26" evidence="8">
    <location>
        <begin position="24"/>
        <end position="212"/>
    </location>
</feature>
<keyword evidence="5 7" id="KW-0645">Protease</keyword>
<organism evidence="9 10">
    <name type="scientific">Zhihengliuella salsuginis</name>
    <dbReference type="NCBI Taxonomy" id="578222"/>
    <lineage>
        <taxon>Bacteria</taxon>
        <taxon>Bacillati</taxon>
        <taxon>Actinomycetota</taxon>
        <taxon>Actinomycetes</taxon>
        <taxon>Micrococcales</taxon>
        <taxon>Micrococcaceae</taxon>
        <taxon>Zhihengliuella</taxon>
    </lineage>
</organism>
<name>A0ABQ3GKL1_9MICC</name>
<evidence type="ECO:0000256" key="6">
    <source>
        <dbReference type="ARBA" id="ARBA00022801"/>
    </source>
</evidence>
<dbReference type="InterPro" id="IPR019533">
    <property type="entry name" value="Peptidase_S26"/>
</dbReference>
<evidence type="ECO:0000313" key="10">
    <source>
        <dbReference type="Proteomes" id="UP000642819"/>
    </source>
</evidence>
<keyword evidence="6 7" id="KW-0378">Hydrolase</keyword>
<feature type="transmembrane region" description="Helical" evidence="7">
    <location>
        <begin position="21"/>
        <end position="45"/>
    </location>
</feature>
<gene>
    <name evidence="9" type="ORF">GCM10008096_26770</name>
</gene>
<dbReference type="NCBIfam" id="TIGR02227">
    <property type="entry name" value="sigpep_I_bact"/>
    <property type="match status" value="1"/>
</dbReference>